<gene>
    <name evidence="8" type="ORF">PCOR1329_LOCUS73197</name>
</gene>
<evidence type="ECO:0000256" key="3">
    <source>
        <dbReference type="ARBA" id="ARBA00022723"/>
    </source>
</evidence>
<keyword evidence="5" id="KW-0378">Hydrolase</keyword>
<feature type="compositionally biased region" description="Basic and acidic residues" evidence="6">
    <location>
        <begin position="106"/>
        <end position="116"/>
    </location>
</feature>
<evidence type="ECO:0000256" key="1">
    <source>
        <dbReference type="ARBA" id="ARBA00001947"/>
    </source>
</evidence>
<evidence type="ECO:0000259" key="7">
    <source>
        <dbReference type="Pfam" id="PF00962"/>
    </source>
</evidence>
<comment type="cofactor">
    <cofactor evidence="1">
        <name>Zn(2+)</name>
        <dbReference type="ChEBI" id="CHEBI:29105"/>
    </cofactor>
</comment>
<evidence type="ECO:0000313" key="8">
    <source>
        <dbReference type="EMBL" id="CAK0894047.1"/>
    </source>
</evidence>
<accession>A0ABN9X438</accession>
<dbReference type="PANTHER" id="PTHR11409:SF39">
    <property type="entry name" value="ADENOSINE DEAMINASE 2"/>
    <property type="match status" value="1"/>
</dbReference>
<protein>
    <recommendedName>
        <fullName evidence="7">Adenosine deaminase domain-containing protein</fullName>
    </recommendedName>
</protein>
<dbReference type="EMBL" id="CAUYUJ010019838">
    <property type="protein sequence ID" value="CAK0894047.1"/>
    <property type="molecule type" value="Genomic_DNA"/>
</dbReference>
<dbReference type="Proteomes" id="UP001189429">
    <property type="component" value="Unassembled WGS sequence"/>
</dbReference>
<dbReference type="Pfam" id="PF00962">
    <property type="entry name" value="A_deaminase"/>
    <property type="match status" value="1"/>
</dbReference>
<evidence type="ECO:0000256" key="4">
    <source>
        <dbReference type="ARBA" id="ARBA00022726"/>
    </source>
</evidence>
<dbReference type="PANTHER" id="PTHR11409">
    <property type="entry name" value="ADENOSINE DEAMINASE"/>
    <property type="match status" value="1"/>
</dbReference>
<evidence type="ECO:0000256" key="2">
    <source>
        <dbReference type="ARBA" id="ARBA00005058"/>
    </source>
</evidence>
<comment type="pathway">
    <text evidence="2">Purine metabolism; purine nucleoside salvage.</text>
</comment>
<dbReference type="Gene3D" id="3.20.20.140">
    <property type="entry name" value="Metal-dependent hydrolases"/>
    <property type="match status" value="1"/>
</dbReference>
<dbReference type="InterPro" id="IPR032466">
    <property type="entry name" value="Metal_Hydrolase"/>
</dbReference>
<keyword evidence="3" id="KW-0479">Metal-binding</keyword>
<keyword evidence="4" id="KW-0660">Purine salvage</keyword>
<name>A0ABN9X438_9DINO</name>
<evidence type="ECO:0000313" key="9">
    <source>
        <dbReference type="Proteomes" id="UP001189429"/>
    </source>
</evidence>
<evidence type="ECO:0000256" key="5">
    <source>
        <dbReference type="ARBA" id="ARBA00022801"/>
    </source>
</evidence>
<proteinExistence type="predicted"/>
<sequence length="481" mass="53656">MSETRVGSRKRQAEALEEATAIASLSSGVAGYHALGADEVALDRLLRGLAAELPDSAVSSSFLEQKAAYDASALLRVLRRMPKGAVLHTHGIATGDFRELARRVRASDSKLPDHRGRQAGIPRLPPDQHFPGPEPEPRRRVGARRHVGGGRDLPAAHPALWAGLRRGQLDKFFAIWDRLNGILGCAEFYYGRNGYMWHILEEQWKTGVWYLEIKESIFHSLKNLNGECISDDEWMFMFKSTVEEFKEQHPGFVGARAIMTFLKLLPEDDARQAFRRTVALKAKYPDYIAGFDLAGPEDHPNSSMFAEMFEEERSKSKEAEQLPLMIHAGETHVTAAQHHVEAVCMSFPGCRIGHGFALVRRPNLWPEVKQKGICLEVCPISNQVLGYFPQLAAHPAPTLLRCGLPMTISHDDPGIWHYSDVSYDWVAATKAWSLNLAEIKALARNSIIYSTLPSDEKAAFLSAWESAWQGWVREALASPGE</sequence>
<dbReference type="InterPro" id="IPR006330">
    <property type="entry name" value="Ado/ade_deaminase"/>
</dbReference>
<keyword evidence="9" id="KW-1185">Reference proteome</keyword>
<evidence type="ECO:0000256" key="6">
    <source>
        <dbReference type="SAM" id="MobiDB-lite"/>
    </source>
</evidence>
<dbReference type="InterPro" id="IPR001365">
    <property type="entry name" value="A_deaminase_dom"/>
</dbReference>
<reference evidence="8" key="1">
    <citation type="submission" date="2023-10" db="EMBL/GenBank/DDBJ databases">
        <authorList>
            <person name="Chen Y."/>
            <person name="Shah S."/>
            <person name="Dougan E. K."/>
            <person name="Thang M."/>
            <person name="Chan C."/>
        </authorList>
    </citation>
    <scope>NUCLEOTIDE SEQUENCE [LARGE SCALE GENOMIC DNA]</scope>
</reference>
<feature type="region of interest" description="Disordered" evidence="6">
    <location>
        <begin position="106"/>
        <end position="145"/>
    </location>
</feature>
<feature type="domain" description="Adenosine deaminase" evidence="7">
    <location>
        <begin position="167"/>
        <end position="462"/>
    </location>
</feature>
<comment type="caution">
    <text evidence="8">The sequence shown here is derived from an EMBL/GenBank/DDBJ whole genome shotgun (WGS) entry which is preliminary data.</text>
</comment>
<organism evidence="8 9">
    <name type="scientific">Prorocentrum cordatum</name>
    <dbReference type="NCBI Taxonomy" id="2364126"/>
    <lineage>
        <taxon>Eukaryota</taxon>
        <taxon>Sar</taxon>
        <taxon>Alveolata</taxon>
        <taxon>Dinophyceae</taxon>
        <taxon>Prorocentrales</taxon>
        <taxon>Prorocentraceae</taxon>
        <taxon>Prorocentrum</taxon>
    </lineage>
</organism>
<dbReference type="SUPFAM" id="SSF51556">
    <property type="entry name" value="Metallo-dependent hydrolases"/>
    <property type="match status" value="1"/>
</dbReference>